<evidence type="ECO:0000313" key="1">
    <source>
        <dbReference type="EMBL" id="EMZ21109.1"/>
    </source>
</evidence>
<dbReference type="PATRIC" id="fig|1235802.3.peg.4944"/>
<proteinExistence type="predicted"/>
<name>N2A9V8_9FIRM</name>
<reference evidence="1 2" key="1">
    <citation type="journal article" date="2014" name="Genome Announc.">
        <title>Draft genome sequences of the altered schaedler flora, a defined bacterial community from gnotobiotic mice.</title>
        <authorList>
            <person name="Wannemuehler M.J."/>
            <person name="Overstreet A.M."/>
            <person name="Ward D.V."/>
            <person name="Phillips G.J."/>
        </authorList>
    </citation>
    <scope>NUCLEOTIDE SEQUENCE [LARGE SCALE GENOMIC DNA]</scope>
    <source>
        <strain evidence="1 2">ASF492</strain>
    </source>
</reference>
<dbReference type="AlphaFoldDB" id="N2A9V8"/>
<comment type="caution">
    <text evidence="1">The sequence shown here is derived from an EMBL/GenBank/DDBJ whole genome shotgun (WGS) entry which is preliminary data.</text>
</comment>
<dbReference type="Proteomes" id="UP000012589">
    <property type="component" value="Unassembled WGS sequence"/>
</dbReference>
<dbReference type="HOGENOM" id="CLU_060960_0_0_9"/>
<dbReference type="STRING" id="1235802.C823_04682"/>
<organism evidence="1 2">
    <name type="scientific">Eubacterium plexicaudatum ASF492</name>
    <dbReference type="NCBI Taxonomy" id="1235802"/>
    <lineage>
        <taxon>Bacteria</taxon>
        <taxon>Bacillati</taxon>
        <taxon>Bacillota</taxon>
        <taxon>Clostridia</taxon>
        <taxon>Eubacteriales</taxon>
        <taxon>Eubacteriaceae</taxon>
        <taxon>Eubacterium</taxon>
    </lineage>
</organism>
<gene>
    <name evidence="1" type="ORF">C823_04682</name>
</gene>
<dbReference type="eggNOG" id="COG1032">
    <property type="taxonomic scope" value="Bacteria"/>
</dbReference>
<keyword evidence="2" id="KW-1185">Reference proteome</keyword>
<evidence type="ECO:0000313" key="2">
    <source>
        <dbReference type="Proteomes" id="UP000012589"/>
    </source>
</evidence>
<protein>
    <recommendedName>
        <fullName evidence="3">Radical SAM core domain-containing protein</fullName>
    </recommendedName>
</protein>
<sequence>MKIAIIDADLIGRDKHRFPNLVCMKLSGYYKEFGHDVKLITDYKDLYYDESIWIDYQSALEEYEKRFKKHDELNSKILCEKMSPCFREENIKLDKVFISKVFTDTPIDEDLLTLSNVEYGGTGFFYDKAPKLPEEVEHHMPDYHLYDDWVNEQIESGKKRNDFKYYLDYSLGYTTRGCFRQCEFCVNRNYKKVDCHSPLSEFLDPSRKKICLLDDNILGSPHWREIFEELQSTGKPFQYKQGMDERLLTDEKCEVLFKSKYDGDYIFAFDNVADYDLIEKKLQLLRKYTDKIPKFYTFCGFDREDKWDDEFWKQDLWDLWKRIELLMRYQCLPYIMRFNRYEESPYRGTYINLAAWCNQPSAFKKKSYKEFVKYQQSRHQKECSEMRYLKQVEKDIPELAKKYFDMKFMDFE</sequence>
<accession>N2A9V8</accession>
<dbReference type="EMBL" id="AQFT01000136">
    <property type="protein sequence ID" value="EMZ21109.1"/>
    <property type="molecule type" value="Genomic_DNA"/>
</dbReference>
<evidence type="ECO:0008006" key="3">
    <source>
        <dbReference type="Google" id="ProtNLM"/>
    </source>
</evidence>